<reference evidence="5" key="1">
    <citation type="submission" date="2022-05" db="EMBL/GenBank/DDBJ databases">
        <title>An RpoN-dependent PEP-CTERM gene is involved in floc formation of an Aquincola tertiaricarbonis strain.</title>
        <authorList>
            <person name="Qiu D."/>
            <person name="Xia M."/>
        </authorList>
    </citation>
    <scope>NUCLEOTIDE SEQUENCE</scope>
    <source>
        <strain evidence="5">RN12</strain>
    </source>
</reference>
<evidence type="ECO:0000256" key="2">
    <source>
        <dbReference type="ARBA" id="ARBA00023125"/>
    </source>
</evidence>
<organism evidence="5 6">
    <name type="scientific">Aquincola tertiaricarbonis</name>
    <dbReference type="NCBI Taxonomy" id="391953"/>
    <lineage>
        <taxon>Bacteria</taxon>
        <taxon>Pseudomonadati</taxon>
        <taxon>Pseudomonadota</taxon>
        <taxon>Betaproteobacteria</taxon>
        <taxon>Burkholderiales</taxon>
        <taxon>Sphaerotilaceae</taxon>
        <taxon>Aquincola</taxon>
    </lineage>
</organism>
<keyword evidence="6" id="KW-1185">Reference proteome</keyword>
<dbReference type="Pfam" id="PF14525">
    <property type="entry name" value="AraC_binding_2"/>
    <property type="match status" value="1"/>
</dbReference>
<dbReference type="SUPFAM" id="SSF46689">
    <property type="entry name" value="Homeodomain-like"/>
    <property type="match status" value="2"/>
</dbReference>
<accession>A0ABY4S3J6</accession>
<evidence type="ECO:0000259" key="4">
    <source>
        <dbReference type="PROSITE" id="PS01124"/>
    </source>
</evidence>
<evidence type="ECO:0000256" key="3">
    <source>
        <dbReference type="ARBA" id="ARBA00023163"/>
    </source>
</evidence>
<gene>
    <name evidence="5" type="ORF">MW290_07565</name>
</gene>
<dbReference type="SMART" id="SM00342">
    <property type="entry name" value="HTH_ARAC"/>
    <property type="match status" value="1"/>
</dbReference>
<dbReference type="InterPro" id="IPR018062">
    <property type="entry name" value="HTH_AraC-typ_CS"/>
</dbReference>
<dbReference type="PROSITE" id="PS01124">
    <property type="entry name" value="HTH_ARAC_FAMILY_2"/>
    <property type="match status" value="1"/>
</dbReference>
<dbReference type="InterPro" id="IPR035418">
    <property type="entry name" value="AraC-bd_2"/>
</dbReference>
<dbReference type="PANTHER" id="PTHR46796:SF12">
    <property type="entry name" value="HTH-TYPE DNA-BINDING TRANSCRIPTIONAL ACTIVATOR EUTR"/>
    <property type="match status" value="1"/>
</dbReference>
<dbReference type="PANTHER" id="PTHR46796">
    <property type="entry name" value="HTH-TYPE TRANSCRIPTIONAL ACTIVATOR RHAS-RELATED"/>
    <property type="match status" value="1"/>
</dbReference>
<keyword evidence="2" id="KW-0238">DNA-binding</keyword>
<name>A0ABY4S3J6_AQUTE</name>
<protein>
    <submittedName>
        <fullName evidence="5">AraC family transcriptional regulator</fullName>
    </submittedName>
</protein>
<dbReference type="EMBL" id="CP097635">
    <property type="protein sequence ID" value="URI05804.1"/>
    <property type="molecule type" value="Genomic_DNA"/>
</dbReference>
<evidence type="ECO:0000313" key="6">
    <source>
        <dbReference type="Proteomes" id="UP001056201"/>
    </source>
</evidence>
<feature type="domain" description="HTH araC/xylS-type" evidence="4">
    <location>
        <begin position="235"/>
        <end position="335"/>
    </location>
</feature>
<dbReference type="PROSITE" id="PS00041">
    <property type="entry name" value="HTH_ARAC_FAMILY_1"/>
    <property type="match status" value="1"/>
</dbReference>
<keyword evidence="3" id="KW-0804">Transcription</keyword>
<dbReference type="InterPro" id="IPR050204">
    <property type="entry name" value="AraC_XylS_family_regulators"/>
</dbReference>
<evidence type="ECO:0000313" key="5">
    <source>
        <dbReference type="EMBL" id="URI05804.1"/>
    </source>
</evidence>
<keyword evidence="1" id="KW-0805">Transcription regulation</keyword>
<proteinExistence type="predicted"/>
<evidence type="ECO:0000256" key="1">
    <source>
        <dbReference type="ARBA" id="ARBA00023015"/>
    </source>
</evidence>
<dbReference type="Proteomes" id="UP001056201">
    <property type="component" value="Chromosome 1"/>
</dbReference>
<dbReference type="Gene3D" id="1.10.10.60">
    <property type="entry name" value="Homeodomain-like"/>
    <property type="match status" value="1"/>
</dbReference>
<dbReference type="Pfam" id="PF12833">
    <property type="entry name" value="HTH_18"/>
    <property type="match status" value="1"/>
</dbReference>
<dbReference type="InterPro" id="IPR009057">
    <property type="entry name" value="Homeodomain-like_sf"/>
</dbReference>
<sequence length="336" mass="37473">MLMPASHPQPAGLPRAMLGMPSRQLFASRDLQETCSQISRVMKRHALQVVGPRQRLDARMHHLTFGDVSLSRLSHGAEVRIEPGELSDFFLVMMPLHGHAQVRCGNEAVDSTPDVASVISAHLGTTMHWSADCDQLMVRISRPFLERMLTAQLGREPDAPLQFALGFRWRDHAAWHCLVRYLVDWADQSVQPTDHKIIVGQLEQLVASSLLCSQPHNFSAAPAARRSVVLPRHVKRVQEYLQAHAHESIRAETLADVAGVSLRSLYAGFQDFCGVSPMQYLRNIRLERVRAELLAGTVTGGVASVALRWGFSHLGRFSAEYKAHFGESPSQTLRRT</sequence>
<dbReference type="InterPro" id="IPR018060">
    <property type="entry name" value="HTH_AraC"/>
</dbReference>